<dbReference type="Gene3D" id="3.40.1620.10">
    <property type="entry name" value="YefM-like domain"/>
    <property type="match status" value="1"/>
</dbReference>
<dbReference type="InterPro" id="IPR036165">
    <property type="entry name" value="YefM-like_sf"/>
</dbReference>
<dbReference type="Pfam" id="PF02604">
    <property type="entry name" value="PhdYeFM_antitox"/>
    <property type="match status" value="1"/>
</dbReference>
<dbReference type="NCBIfam" id="TIGR01552">
    <property type="entry name" value="phd_fam"/>
    <property type="match status" value="1"/>
</dbReference>
<comment type="similarity">
    <text evidence="1 2">Belongs to the phD/YefM antitoxin family.</text>
</comment>
<evidence type="ECO:0000256" key="2">
    <source>
        <dbReference type="RuleBase" id="RU362080"/>
    </source>
</evidence>
<organism evidence="3 4">
    <name type="scientific">Alkanindiges illinoisensis</name>
    <dbReference type="NCBI Taxonomy" id="197183"/>
    <lineage>
        <taxon>Bacteria</taxon>
        <taxon>Pseudomonadati</taxon>
        <taxon>Pseudomonadota</taxon>
        <taxon>Gammaproteobacteria</taxon>
        <taxon>Moraxellales</taxon>
        <taxon>Moraxellaceae</taxon>
        <taxon>Alkanindiges</taxon>
    </lineage>
</organism>
<comment type="caution">
    <text evidence="3">The sequence shown here is derived from an EMBL/GenBank/DDBJ whole genome shotgun (WGS) entry which is preliminary data.</text>
</comment>
<dbReference type="AlphaFoldDB" id="A0A4Y7X8Z7"/>
<evidence type="ECO:0000313" key="3">
    <source>
        <dbReference type="EMBL" id="TEU23865.1"/>
    </source>
</evidence>
<dbReference type="InterPro" id="IPR006442">
    <property type="entry name" value="Antitoxin_Phd/YefM"/>
</dbReference>
<gene>
    <name evidence="3" type="ORF">E2B99_13075</name>
</gene>
<dbReference type="SUPFAM" id="SSF143120">
    <property type="entry name" value="YefM-like"/>
    <property type="match status" value="1"/>
</dbReference>
<reference evidence="3 4" key="1">
    <citation type="submission" date="2019-03" db="EMBL/GenBank/DDBJ databases">
        <title>Alkanindiges illinoisensis: a potential pathogenic isolated from ascites of a gastric cancer patient with abdominal metastasis.</title>
        <authorList>
            <person name="Hu X."/>
            <person name="Yang B."/>
            <person name="Yan X."/>
            <person name="Lin L."/>
            <person name="Zhao H."/>
            <person name="Zhou F."/>
            <person name="Su B."/>
            <person name="Chen J."/>
            <person name="Rui Y."/>
            <person name="Wang Q."/>
            <person name="Zheng L."/>
        </authorList>
    </citation>
    <scope>NUCLEOTIDE SEQUENCE [LARGE SCALE GENOMIC DNA]</scope>
    <source>
        <strain evidence="3 4">NFYY 23406</strain>
    </source>
</reference>
<comment type="function">
    <text evidence="2">Antitoxin component of a type II toxin-antitoxin (TA) system.</text>
</comment>
<evidence type="ECO:0000256" key="1">
    <source>
        <dbReference type="ARBA" id="ARBA00009981"/>
    </source>
</evidence>
<keyword evidence="4" id="KW-1185">Reference proteome</keyword>
<dbReference type="Proteomes" id="UP000297834">
    <property type="component" value="Unassembled WGS sequence"/>
</dbReference>
<proteinExistence type="inferred from homology"/>
<accession>A0A4Y7X8Z7</accession>
<dbReference type="PANTHER" id="PTHR33713">
    <property type="entry name" value="ANTITOXIN YAFN-RELATED"/>
    <property type="match status" value="1"/>
</dbReference>
<sequence length="90" mass="10365">MTAIPFTQARAHLADLIDQSNQGEKVFISQRGQTTAVLMSVPEYQKLTSQPLDIAESLNAWREKFKDELNDSDEDFIVERDQSEGREFCW</sequence>
<dbReference type="OrthoDB" id="9802003at2"/>
<name>A0A4Y7X8Z7_9GAMM</name>
<dbReference type="InterPro" id="IPR051405">
    <property type="entry name" value="phD/YefM_antitoxin"/>
</dbReference>
<dbReference type="RefSeq" id="WP_134245578.1">
    <property type="nucleotide sequence ID" value="NZ_SNTY01000076.1"/>
</dbReference>
<dbReference type="PANTHER" id="PTHR33713:SF6">
    <property type="entry name" value="ANTITOXIN YEFM"/>
    <property type="match status" value="1"/>
</dbReference>
<evidence type="ECO:0000313" key="4">
    <source>
        <dbReference type="Proteomes" id="UP000297834"/>
    </source>
</evidence>
<protein>
    <recommendedName>
        <fullName evidence="2">Antitoxin</fullName>
    </recommendedName>
</protein>
<dbReference type="EMBL" id="SNTY01000076">
    <property type="protein sequence ID" value="TEU23865.1"/>
    <property type="molecule type" value="Genomic_DNA"/>
</dbReference>